<name>A0A916UB03_9BURK</name>
<dbReference type="PANTHER" id="PTHR43798">
    <property type="entry name" value="MONOACYLGLYCEROL LIPASE"/>
    <property type="match status" value="1"/>
</dbReference>
<feature type="region of interest" description="Disordered" evidence="1">
    <location>
        <begin position="1"/>
        <end position="20"/>
    </location>
</feature>
<dbReference type="InterPro" id="IPR000073">
    <property type="entry name" value="AB_hydrolase_1"/>
</dbReference>
<feature type="region of interest" description="Disordered" evidence="1">
    <location>
        <begin position="260"/>
        <end position="280"/>
    </location>
</feature>
<gene>
    <name evidence="3" type="ORF">GCM10011396_10180</name>
</gene>
<comment type="caution">
    <text evidence="3">The sequence shown here is derived from an EMBL/GenBank/DDBJ whole genome shotgun (WGS) entry which is preliminary data.</text>
</comment>
<accession>A0A916UB03</accession>
<reference evidence="3" key="2">
    <citation type="submission" date="2020-09" db="EMBL/GenBank/DDBJ databases">
        <authorList>
            <person name="Sun Q."/>
            <person name="Zhou Y."/>
        </authorList>
    </citation>
    <scope>NUCLEOTIDE SEQUENCE</scope>
    <source>
        <strain evidence="3">CGMCC 1.10998</strain>
    </source>
</reference>
<reference evidence="3" key="1">
    <citation type="journal article" date="2014" name="Int. J. Syst. Evol. Microbiol.">
        <title>Complete genome sequence of Corynebacterium casei LMG S-19264T (=DSM 44701T), isolated from a smear-ripened cheese.</title>
        <authorList>
            <consortium name="US DOE Joint Genome Institute (JGI-PGF)"/>
            <person name="Walter F."/>
            <person name="Albersmeier A."/>
            <person name="Kalinowski J."/>
            <person name="Ruckert C."/>
        </authorList>
    </citation>
    <scope>NUCLEOTIDE SEQUENCE</scope>
    <source>
        <strain evidence="3">CGMCC 1.10998</strain>
    </source>
</reference>
<dbReference type="InterPro" id="IPR029058">
    <property type="entry name" value="AB_hydrolase_fold"/>
</dbReference>
<keyword evidence="4" id="KW-1185">Reference proteome</keyword>
<dbReference type="Gene3D" id="3.40.50.1820">
    <property type="entry name" value="alpha/beta hydrolase"/>
    <property type="match status" value="1"/>
</dbReference>
<dbReference type="SUPFAM" id="SSF53474">
    <property type="entry name" value="alpha/beta-Hydrolases"/>
    <property type="match status" value="1"/>
</dbReference>
<organism evidence="3 4">
    <name type="scientific">Undibacterium terreum</name>
    <dbReference type="NCBI Taxonomy" id="1224302"/>
    <lineage>
        <taxon>Bacteria</taxon>
        <taxon>Pseudomonadati</taxon>
        <taxon>Pseudomonadota</taxon>
        <taxon>Betaproteobacteria</taxon>
        <taxon>Burkholderiales</taxon>
        <taxon>Oxalobacteraceae</taxon>
        <taxon>Undibacterium</taxon>
    </lineage>
</organism>
<dbReference type="EMBL" id="BMED01000001">
    <property type="protein sequence ID" value="GGC65151.1"/>
    <property type="molecule type" value="Genomic_DNA"/>
</dbReference>
<feature type="domain" description="AB hydrolase-1" evidence="2">
    <location>
        <begin position="48"/>
        <end position="167"/>
    </location>
</feature>
<dbReference type="PANTHER" id="PTHR43798:SF33">
    <property type="entry name" value="HYDROLASE, PUTATIVE (AFU_ORTHOLOGUE AFUA_2G14860)-RELATED"/>
    <property type="match status" value="1"/>
</dbReference>
<protein>
    <recommendedName>
        <fullName evidence="2">AB hydrolase-1 domain-containing protein</fullName>
    </recommendedName>
</protein>
<evidence type="ECO:0000313" key="3">
    <source>
        <dbReference type="EMBL" id="GGC65151.1"/>
    </source>
</evidence>
<dbReference type="GO" id="GO:0016020">
    <property type="term" value="C:membrane"/>
    <property type="evidence" value="ECO:0007669"/>
    <property type="project" value="TreeGrafter"/>
</dbReference>
<dbReference type="AlphaFoldDB" id="A0A916UB03"/>
<proteinExistence type="predicted"/>
<evidence type="ECO:0000256" key="1">
    <source>
        <dbReference type="SAM" id="MobiDB-lite"/>
    </source>
</evidence>
<dbReference type="Proteomes" id="UP000637423">
    <property type="component" value="Unassembled WGS sequence"/>
</dbReference>
<sequence>MLTATAHGAAPTPRPVDPSFDRYASPARIVNLPNGRTLNLDCRGSGAPTVLLFAGLNAWSEVWLKVHDKLAEHHRVCAFDPAGFGFSGPSPEPQDAAHIVADVEAALKTAGIAGPYIVVGHSAGGLQAVSFADRHQRETAGMVLVDPSYPGLFADFERIAPNLSRFFYGGNDRKKAAYQHCAETLATGPISPTATDASTCLIYRQEYSEKLRTALAAIETPARLSTKTSQIDGFAAASRDTVNPNRNYAAMPLIVLTRGNLGTPPGPPPPGMPAEATTEGPASDRAWAAGHEALVKLSTHGEHRIVVDSGHMIQFEKPEAVIDAINAVAAEALR</sequence>
<dbReference type="InterPro" id="IPR050266">
    <property type="entry name" value="AB_hydrolase_sf"/>
</dbReference>
<evidence type="ECO:0000313" key="4">
    <source>
        <dbReference type="Proteomes" id="UP000637423"/>
    </source>
</evidence>
<evidence type="ECO:0000259" key="2">
    <source>
        <dbReference type="Pfam" id="PF00561"/>
    </source>
</evidence>
<dbReference type="Pfam" id="PF00561">
    <property type="entry name" value="Abhydrolase_1"/>
    <property type="match status" value="1"/>
</dbReference>